<dbReference type="KEGG" id="bbel:109482828"/>
<dbReference type="InterPro" id="IPR002110">
    <property type="entry name" value="Ankyrin_rpt"/>
</dbReference>
<reference evidence="6" key="1">
    <citation type="submission" date="2025-08" db="UniProtKB">
        <authorList>
            <consortium name="RefSeq"/>
        </authorList>
    </citation>
    <scope>IDENTIFICATION</scope>
    <source>
        <tissue evidence="6">Gonad</tissue>
    </source>
</reference>
<feature type="region of interest" description="Disordered" evidence="4">
    <location>
        <begin position="230"/>
        <end position="332"/>
    </location>
</feature>
<dbReference type="OrthoDB" id="10120615at2759"/>
<dbReference type="GO" id="GO:0005634">
    <property type="term" value="C:nucleus"/>
    <property type="evidence" value="ECO:0007669"/>
    <property type="project" value="TreeGrafter"/>
</dbReference>
<dbReference type="GO" id="GO:0005737">
    <property type="term" value="C:cytoplasm"/>
    <property type="evidence" value="ECO:0007669"/>
    <property type="project" value="TreeGrafter"/>
</dbReference>
<evidence type="ECO:0000256" key="1">
    <source>
        <dbReference type="ARBA" id="ARBA00022737"/>
    </source>
</evidence>
<feature type="compositionally biased region" description="Basic and acidic residues" evidence="4">
    <location>
        <begin position="247"/>
        <end position="273"/>
    </location>
</feature>
<gene>
    <name evidence="6" type="primary">LOC109482828</name>
</gene>
<evidence type="ECO:0000313" key="6">
    <source>
        <dbReference type="RefSeq" id="XP_019641232.1"/>
    </source>
</evidence>
<dbReference type="RefSeq" id="XP_019641232.1">
    <property type="nucleotide sequence ID" value="XM_019785673.1"/>
</dbReference>
<protein>
    <submittedName>
        <fullName evidence="6">Uncharacterized protein LOC109482828</fullName>
    </submittedName>
</protein>
<evidence type="ECO:0000313" key="5">
    <source>
        <dbReference type="Proteomes" id="UP000515135"/>
    </source>
</evidence>
<dbReference type="Proteomes" id="UP000515135">
    <property type="component" value="Unplaced"/>
</dbReference>
<dbReference type="GO" id="GO:0090090">
    <property type="term" value="P:negative regulation of canonical Wnt signaling pathway"/>
    <property type="evidence" value="ECO:0007669"/>
    <property type="project" value="TreeGrafter"/>
</dbReference>
<feature type="region of interest" description="Disordered" evidence="4">
    <location>
        <begin position="135"/>
        <end position="167"/>
    </location>
</feature>
<name>A0A6P5AD62_BRABE</name>
<keyword evidence="1" id="KW-0677">Repeat</keyword>
<evidence type="ECO:0000256" key="4">
    <source>
        <dbReference type="SAM" id="MobiDB-lite"/>
    </source>
</evidence>
<dbReference type="Pfam" id="PF00023">
    <property type="entry name" value="Ank"/>
    <property type="match status" value="1"/>
</dbReference>
<dbReference type="PANTHER" id="PTHR24203:SF45">
    <property type="entry name" value="ANKYRIN REPEAT DOMAIN 6"/>
    <property type="match status" value="1"/>
</dbReference>
<feature type="compositionally biased region" description="Basic residues" evidence="4">
    <location>
        <begin position="284"/>
        <end position="300"/>
    </location>
</feature>
<keyword evidence="5" id="KW-1185">Reference proteome</keyword>
<dbReference type="GeneID" id="109482828"/>
<dbReference type="PROSITE" id="PS50088">
    <property type="entry name" value="ANK_REPEAT"/>
    <property type="match status" value="1"/>
</dbReference>
<feature type="repeat" description="ANK" evidence="3">
    <location>
        <begin position="3"/>
        <end position="35"/>
    </location>
</feature>
<evidence type="ECO:0000256" key="2">
    <source>
        <dbReference type="ARBA" id="ARBA00023043"/>
    </source>
</evidence>
<sequence>MKLGDTPLHDAATWGRPKCAEILLQYGADAGLRNKDGRTAEDIAADEDTSKPYPLSKDEVERITRGRKEILKLLRQQNNEVSTRKKGYDPVLVRFYEERGMTEAKKDCPLIEEAAKQSEKTVDQVKNFIGNYRRSKGSSKRSLPTDDMGTENITGHREDLGMSTKEGDSSVPLEIQLRGPGMQQLYSQACRQGARPVHSVRGLVVGQFRSGKTCVVRRLTGEKAVENEPITDGIEISPSVQTKTWRKAKEEPDEFKETMAERLAEQQERDKPRTRTSSGAQGVVRKKSTGKAQKTTRKRTLQTQQEKPPKDETPTQSQQTQKLEEEDEKEGERCIDFFTIRNVHYRR</sequence>
<dbReference type="PANTHER" id="PTHR24203">
    <property type="entry name" value="ANKYRIN REPEAT FAMILY PROTEIN"/>
    <property type="match status" value="1"/>
</dbReference>
<proteinExistence type="predicted"/>
<dbReference type="PROSITE" id="PS50297">
    <property type="entry name" value="ANK_REP_REGION"/>
    <property type="match status" value="1"/>
</dbReference>
<dbReference type="SMART" id="SM00248">
    <property type="entry name" value="ANK"/>
    <property type="match status" value="2"/>
</dbReference>
<dbReference type="AlphaFoldDB" id="A0A6P5AD62"/>
<organism evidence="5 6">
    <name type="scientific">Branchiostoma belcheri</name>
    <name type="common">Amphioxus</name>
    <dbReference type="NCBI Taxonomy" id="7741"/>
    <lineage>
        <taxon>Eukaryota</taxon>
        <taxon>Metazoa</taxon>
        <taxon>Chordata</taxon>
        <taxon>Cephalochordata</taxon>
        <taxon>Leptocardii</taxon>
        <taxon>Amphioxiformes</taxon>
        <taxon>Branchiostomatidae</taxon>
        <taxon>Branchiostoma</taxon>
    </lineage>
</organism>
<keyword evidence="2 3" id="KW-0040">ANK repeat</keyword>
<evidence type="ECO:0000256" key="3">
    <source>
        <dbReference type="PROSITE-ProRule" id="PRU00023"/>
    </source>
</evidence>
<dbReference type="GO" id="GO:0046330">
    <property type="term" value="P:positive regulation of JNK cascade"/>
    <property type="evidence" value="ECO:0007669"/>
    <property type="project" value="TreeGrafter"/>
</dbReference>
<dbReference type="SUPFAM" id="SSF48403">
    <property type="entry name" value="Ankyrin repeat"/>
    <property type="match status" value="1"/>
</dbReference>
<feature type="compositionally biased region" description="Basic and acidic residues" evidence="4">
    <location>
        <begin position="154"/>
        <end position="167"/>
    </location>
</feature>
<accession>A0A6P5AD62</accession>
<dbReference type="Gene3D" id="1.25.40.20">
    <property type="entry name" value="Ankyrin repeat-containing domain"/>
    <property type="match status" value="1"/>
</dbReference>
<dbReference type="InterPro" id="IPR036770">
    <property type="entry name" value="Ankyrin_rpt-contain_sf"/>
</dbReference>
<dbReference type="Gene3D" id="1.10.10.60">
    <property type="entry name" value="Homeodomain-like"/>
    <property type="match status" value="1"/>
</dbReference>